<dbReference type="EMBL" id="BKCJ010294356">
    <property type="protein sequence ID" value="GEZ56408.1"/>
    <property type="molecule type" value="Genomic_DNA"/>
</dbReference>
<protein>
    <submittedName>
        <fullName evidence="2">Uncharacterized protein</fullName>
    </submittedName>
</protein>
<feature type="non-terminal residue" evidence="2">
    <location>
        <position position="1"/>
    </location>
</feature>
<feature type="region of interest" description="Disordered" evidence="1">
    <location>
        <begin position="1"/>
        <end position="23"/>
    </location>
</feature>
<comment type="caution">
    <text evidence="2">The sequence shown here is derived from an EMBL/GenBank/DDBJ whole genome shotgun (WGS) entry which is preliminary data.</text>
</comment>
<evidence type="ECO:0000313" key="2">
    <source>
        <dbReference type="EMBL" id="GEZ56408.1"/>
    </source>
</evidence>
<evidence type="ECO:0000256" key="1">
    <source>
        <dbReference type="SAM" id="MobiDB-lite"/>
    </source>
</evidence>
<sequence>GPKLADVGNIDNGTNSQSIPEMGGDRIFMDLEIATLKARIKNLEDRDRGDDDPSREDATIKGRSLETGEEAGIERSIDKGSNDTEEMVNVLTSLDAASVLSSGVQVSVPPAAEVPTVSIPPAGEVPTGSSMVPTGSSVVSTASPIFTTAIVATPYTRRKVLKSHAGWKAKHFKGMTLEEIRETFDPVWKQIQDFVPMGSKKEGERFKRKGLSLEQDSAKKHFDREDLNQLWELVKKTLNIRQATSNKEKELWVELKRLYEPDVEDQLWTQTQALMHDPVEWRLYDSYGVHHILLRD</sequence>
<name>A0A699INS6_TANCI</name>
<gene>
    <name evidence="2" type="ORF">Tci_528381</name>
</gene>
<accession>A0A699INS6</accession>
<dbReference type="AlphaFoldDB" id="A0A699INS6"/>
<proteinExistence type="predicted"/>
<feature type="region of interest" description="Disordered" evidence="1">
    <location>
        <begin position="42"/>
        <end position="82"/>
    </location>
</feature>
<reference evidence="2" key="1">
    <citation type="journal article" date="2019" name="Sci. Rep.">
        <title>Draft genome of Tanacetum cinerariifolium, the natural source of mosquito coil.</title>
        <authorList>
            <person name="Yamashiro T."/>
            <person name="Shiraishi A."/>
            <person name="Satake H."/>
            <person name="Nakayama K."/>
        </authorList>
    </citation>
    <scope>NUCLEOTIDE SEQUENCE</scope>
</reference>
<organism evidence="2">
    <name type="scientific">Tanacetum cinerariifolium</name>
    <name type="common">Dalmatian daisy</name>
    <name type="synonym">Chrysanthemum cinerariifolium</name>
    <dbReference type="NCBI Taxonomy" id="118510"/>
    <lineage>
        <taxon>Eukaryota</taxon>
        <taxon>Viridiplantae</taxon>
        <taxon>Streptophyta</taxon>
        <taxon>Embryophyta</taxon>
        <taxon>Tracheophyta</taxon>
        <taxon>Spermatophyta</taxon>
        <taxon>Magnoliopsida</taxon>
        <taxon>eudicotyledons</taxon>
        <taxon>Gunneridae</taxon>
        <taxon>Pentapetalae</taxon>
        <taxon>asterids</taxon>
        <taxon>campanulids</taxon>
        <taxon>Asterales</taxon>
        <taxon>Asteraceae</taxon>
        <taxon>Asteroideae</taxon>
        <taxon>Anthemideae</taxon>
        <taxon>Anthemidinae</taxon>
        <taxon>Tanacetum</taxon>
    </lineage>
</organism>